<gene>
    <name evidence="2" type="ORF">SS1G_01735</name>
</gene>
<dbReference type="AlphaFoldDB" id="A7E8V7"/>
<sequence>MTLPPYPIHLGSTQPTASYGRLQNYQTGNAPTVAQHAQPSDEHAYAKGVNKCIPGIRFSNSSPKLG</sequence>
<reference evidence="3" key="1">
    <citation type="journal article" date="2011" name="PLoS Genet.">
        <title>Genomic analysis of the necrotrophic fungal pathogens Sclerotinia sclerotiorum and Botrytis cinerea.</title>
        <authorList>
            <person name="Amselem J."/>
            <person name="Cuomo C.A."/>
            <person name="van Kan J.A."/>
            <person name="Viaud M."/>
            <person name="Benito E.P."/>
            <person name="Couloux A."/>
            <person name="Coutinho P.M."/>
            <person name="de Vries R.P."/>
            <person name="Dyer P.S."/>
            <person name="Fillinger S."/>
            <person name="Fournier E."/>
            <person name="Gout L."/>
            <person name="Hahn M."/>
            <person name="Kohn L."/>
            <person name="Lapalu N."/>
            <person name="Plummer K.M."/>
            <person name="Pradier J.M."/>
            <person name="Quevillon E."/>
            <person name="Sharon A."/>
            <person name="Simon A."/>
            <person name="ten Have A."/>
            <person name="Tudzynski B."/>
            <person name="Tudzynski P."/>
            <person name="Wincker P."/>
            <person name="Andrew M."/>
            <person name="Anthouard V."/>
            <person name="Beever R.E."/>
            <person name="Beffa R."/>
            <person name="Benoit I."/>
            <person name="Bouzid O."/>
            <person name="Brault B."/>
            <person name="Chen Z."/>
            <person name="Choquer M."/>
            <person name="Collemare J."/>
            <person name="Cotton P."/>
            <person name="Danchin E.G."/>
            <person name="Da Silva C."/>
            <person name="Gautier A."/>
            <person name="Giraud C."/>
            <person name="Giraud T."/>
            <person name="Gonzalez C."/>
            <person name="Grossetete S."/>
            <person name="Guldener U."/>
            <person name="Henrissat B."/>
            <person name="Howlett B.J."/>
            <person name="Kodira C."/>
            <person name="Kretschmer M."/>
            <person name="Lappartient A."/>
            <person name="Leroch M."/>
            <person name="Levis C."/>
            <person name="Mauceli E."/>
            <person name="Neuveglise C."/>
            <person name="Oeser B."/>
            <person name="Pearson M."/>
            <person name="Poulain J."/>
            <person name="Poussereau N."/>
            <person name="Quesneville H."/>
            <person name="Rascle C."/>
            <person name="Schumacher J."/>
            <person name="Segurens B."/>
            <person name="Sexton A."/>
            <person name="Silva E."/>
            <person name="Sirven C."/>
            <person name="Soanes D.M."/>
            <person name="Talbot N.J."/>
            <person name="Templeton M."/>
            <person name="Yandava C."/>
            <person name="Yarden O."/>
            <person name="Zeng Q."/>
            <person name="Rollins J.A."/>
            <person name="Lebrun M.H."/>
            <person name="Dickman M."/>
        </authorList>
    </citation>
    <scope>NUCLEOTIDE SEQUENCE [LARGE SCALE GENOMIC DNA]</scope>
    <source>
        <strain evidence="3">ATCC 18683 / 1980 / Ss-1</strain>
    </source>
</reference>
<dbReference type="Proteomes" id="UP000001312">
    <property type="component" value="Unassembled WGS sequence"/>
</dbReference>
<evidence type="ECO:0000313" key="2">
    <source>
        <dbReference type="EMBL" id="EDN96809.1"/>
    </source>
</evidence>
<dbReference type="EMBL" id="CH476622">
    <property type="protein sequence ID" value="EDN96809.1"/>
    <property type="molecule type" value="Genomic_DNA"/>
</dbReference>
<dbReference type="HOGENOM" id="CLU_2832705_0_0_1"/>
<dbReference type="InParanoid" id="A7E8V7"/>
<dbReference type="GeneID" id="5493406"/>
<accession>A7E8V7</accession>
<organism evidence="2 3">
    <name type="scientific">Sclerotinia sclerotiorum (strain ATCC 18683 / 1980 / Ss-1)</name>
    <name type="common">White mold</name>
    <name type="synonym">Whetzelinia sclerotiorum</name>
    <dbReference type="NCBI Taxonomy" id="665079"/>
    <lineage>
        <taxon>Eukaryota</taxon>
        <taxon>Fungi</taxon>
        <taxon>Dikarya</taxon>
        <taxon>Ascomycota</taxon>
        <taxon>Pezizomycotina</taxon>
        <taxon>Leotiomycetes</taxon>
        <taxon>Helotiales</taxon>
        <taxon>Sclerotiniaceae</taxon>
        <taxon>Sclerotinia</taxon>
    </lineage>
</organism>
<evidence type="ECO:0000313" key="3">
    <source>
        <dbReference type="Proteomes" id="UP000001312"/>
    </source>
</evidence>
<dbReference type="RefSeq" id="XP_001597541.1">
    <property type="nucleotide sequence ID" value="XM_001597491.1"/>
</dbReference>
<keyword evidence="3" id="KW-1185">Reference proteome</keyword>
<proteinExistence type="predicted"/>
<evidence type="ECO:0000256" key="1">
    <source>
        <dbReference type="SAM" id="MobiDB-lite"/>
    </source>
</evidence>
<feature type="compositionally biased region" description="Polar residues" evidence="1">
    <location>
        <begin position="11"/>
        <end position="24"/>
    </location>
</feature>
<feature type="region of interest" description="Disordered" evidence="1">
    <location>
        <begin position="1"/>
        <end position="24"/>
    </location>
</feature>
<protein>
    <submittedName>
        <fullName evidence="2">Uncharacterized protein</fullName>
    </submittedName>
</protein>
<name>A7E8V7_SCLS1</name>
<dbReference type="KEGG" id="ssl:SS1G_01735"/>